<protein>
    <submittedName>
        <fullName evidence="3">Uncharacterized protein</fullName>
    </submittedName>
</protein>
<evidence type="ECO:0000313" key="4">
    <source>
        <dbReference type="Proteomes" id="UP000325440"/>
    </source>
</evidence>
<feature type="signal peptide" evidence="2">
    <location>
        <begin position="1"/>
        <end position="17"/>
    </location>
</feature>
<dbReference type="AlphaFoldDB" id="A0A5E4LZN6"/>
<name>A0A5E4LZN6_9HEMI</name>
<evidence type="ECO:0000313" key="3">
    <source>
        <dbReference type="EMBL" id="VVC24718.1"/>
    </source>
</evidence>
<evidence type="ECO:0000256" key="1">
    <source>
        <dbReference type="ARBA" id="ARBA00022729"/>
    </source>
</evidence>
<dbReference type="InterPro" id="IPR036846">
    <property type="entry name" value="GM2-AP_sf"/>
</dbReference>
<sequence>MNHLSMFLLVLVTCALSKNEKLNFFPNLPVGEYKVYPKAIIQCKQKQHLFEYNLYLNRISSNTSEVKGNITCMKPMDDSDNGEYKVYPRAVIQCKQKQHLFEFNFYLNRISSNTSEVKGNITCMKPLDDSDNIVIINAVKDSIGGWKDNALILKISKACSSFEKVFGNLRTTFNLTTKNNNFNRNCPYPAGVYVSNGFDFTSFMANAILPKQYFYGVYKARFEMFDKKNNQIGCVIFIIEVKRPWETE</sequence>
<dbReference type="EMBL" id="CABPRJ010000005">
    <property type="protein sequence ID" value="VVC24718.1"/>
    <property type="molecule type" value="Genomic_DNA"/>
</dbReference>
<keyword evidence="4" id="KW-1185">Reference proteome</keyword>
<gene>
    <name evidence="3" type="ORF">CINCED_3A024938</name>
</gene>
<reference evidence="3 4" key="1">
    <citation type="submission" date="2019-08" db="EMBL/GenBank/DDBJ databases">
        <authorList>
            <person name="Alioto T."/>
            <person name="Alioto T."/>
            <person name="Gomez Garrido J."/>
        </authorList>
    </citation>
    <scope>NUCLEOTIDE SEQUENCE [LARGE SCALE GENOMIC DNA]</scope>
</reference>
<keyword evidence="1 2" id="KW-0732">Signal</keyword>
<feature type="chain" id="PRO_5022825772" evidence="2">
    <location>
        <begin position="18"/>
        <end position="248"/>
    </location>
</feature>
<dbReference type="OrthoDB" id="6609212at2759"/>
<organism evidence="3 4">
    <name type="scientific">Cinara cedri</name>
    <dbReference type="NCBI Taxonomy" id="506608"/>
    <lineage>
        <taxon>Eukaryota</taxon>
        <taxon>Metazoa</taxon>
        <taxon>Ecdysozoa</taxon>
        <taxon>Arthropoda</taxon>
        <taxon>Hexapoda</taxon>
        <taxon>Insecta</taxon>
        <taxon>Pterygota</taxon>
        <taxon>Neoptera</taxon>
        <taxon>Paraneoptera</taxon>
        <taxon>Hemiptera</taxon>
        <taxon>Sternorrhyncha</taxon>
        <taxon>Aphidomorpha</taxon>
        <taxon>Aphidoidea</taxon>
        <taxon>Aphididae</taxon>
        <taxon>Lachninae</taxon>
        <taxon>Cinara</taxon>
    </lineage>
</organism>
<evidence type="ECO:0000256" key="2">
    <source>
        <dbReference type="SAM" id="SignalP"/>
    </source>
</evidence>
<accession>A0A5E4LZN6</accession>
<dbReference type="Proteomes" id="UP000325440">
    <property type="component" value="Unassembled WGS sequence"/>
</dbReference>
<dbReference type="Gene3D" id="2.70.220.10">
    <property type="entry name" value="Ganglioside GM2 activator"/>
    <property type="match status" value="1"/>
</dbReference>
<proteinExistence type="predicted"/>